<dbReference type="InterPro" id="IPR013651">
    <property type="entry name" value="ATP-grasp_RimK-type"/>
</dbReference>
<organism evidence="3 4">
    <name type="scientific">Candidatus Nomurabacteria bacterium RIFCSPLOWO2_12_FULL_44_11</name>
    <dbReference type="NCBI Taxonomy" id="1801796"/>
    <lineage>
        <taxon>Bacteria</taxon>
        <taxon>Candidatus Nomuraibacteriota</taxon>
    </lineage>
</organism>
<dbReference type="EMBL" id="MFVU01000011">
    <property type="protein sequence ID" value="OGJ02173.1"/>
    <property type="molecule type" value="Genomic_DNA"/>
</dbReference>
<dbReference type="PANTHER" id="PTHR21621:SF0">
    <property type="entry name" value="BETA-CITRYLGLUTAMATE SYNTHASE B-RELATED"/>
    <property type="match status" value="1"/>
</dbReference>
<evidence type="ECO:0000259" key="2">
    <source>
        <dbReference type="PROSITE" id="PS50975"/>
    </source>
</evidence>
<accession>A0A1F6Y728</accession>
<dbReference type="GO" id="GO:0005524">
    <property type="term" value="F:ATP binding"/>
    <property type="evidence" value="ECO:0007669"/>
    <property type="project" value="UniProtKB-UniRule"/>
</dbReference>
<dbReference type="GO" id="GO:0009432">
    <property type="term" value="P:SOS response"/>
    <property type="evidence" value="ECO:0007669"/>
    <property type="project" value="TreeGrafter"/>
</dbReference>
<keyword evidence="1" id="KW-0067">ATP-binding</keyword>
<dbReference type="GO" id="GO:0005737">
    <property type="term" value="C:cytoplasm"/>
    <property type="evidence" value="ECO:0007669"/>
    <property type="project" value="TreeGrafter"/>
</dbReference>
<evidence type="ECO:0000313" key="4">
    <source>
        <dbReference type="Proteomes" id="UP000178645"/>
    </source>
</evidence>
<dbReference type="Gene3D" id="3.30.470.20">
    <property type="entry name" value="ATP-grasp fold, B domain"/>
    <property type="match status" value="2"/>
</dbReference>
<evidence type="ECO:0000256" key="1">
    <source>
        <dbReference type="PROSITE-ProRule" id="PRU00409"/>
    </source>
</evidence>
<sequence>MKPKIGIYIPRWFQGSSKSDKMFADELFKTIKNSDHYSPLLLNLSNLSLSSKKDAVEFCRHQNLVLITHHDSPFFSANLKYKKNVKLLESYIPFVNSTKSQEIGYNKITTKNILRKKGLPVLDNKIINSLLDLENNLEEGKYYVVKPPDKGAGTGVKLVKKENANHFAYHDGKWRKVKISAKKLKDGKNAITLKYNFNFFKSPLLFLQKINIDFSYDSMLVEPYFNDDKEGFSSLRCTVIGDEVVEAVKRTNYRNITSNVSSGGTAEKTELTDYQKEIAVAAKNAIGADYAGVDFLVSENKTVIGEVNIGPFTLWHEHSGVNVGKIFGEYLMKKCDEMRR</sequence>
<dbReference type="GO" id="GO:0046872">
    <property type="term" value="F:metal ion binding"/>
    <property type="evidence" value="ECO:0007669"/>
    <property type="project" value="InterPro"/>
</dbReference>
<reference evidence="3 4" key="1">
    <citation type="journal article" date="2016" name="Nat. Commun.">
        <title>Thousands of microbial genomes shed light on interconnected biogeochemical processes in an aquifer system.</title>
        <authorList>
            <person name="Anantharaman K."/>
            <person name="Brown C.T."/>
            <person name="Hug L.A."/>
            <person name="Sharon I."/>
            <person name="Castelle C.J."/>
            <person name="Probst A.J."/>
            <person name="Thomas B.C."/>
            <person name="Singh A."/>
            <person name="Wilkins M.J."/>
            <person name="Karaoz U."/>
            <person name="Brodie E.L."/>
            <person name="Williams K.H."/>
            <person name="Hubbard S.S."/>
            <person name="Banfield J.F."/>
        </authorList>
    </citation>
    <scope>NUCLEOTIDE SEQUENCE [LARGE SCALE GENOMIC DNA]</scope>
</reference>
<dbReference type="Pfam" id="PF08443">
    <property type="entry name" value="RimK"/>
    <property type="match status" value="1"/>
</dbReference>
<dbReference type="SUPFAM" id="SSF56059">
    <property type="entry name" value="Glutathione synthetase ATP-binding domain-like"/>
    <property type="match status" value="1"/>
</dbReference>
<feature type="domain" description="ATP-grasp" evidence="2">
    <location>
        <begin position="111"/>
        <end position="336"/>
    </location>
</feature>
<keyword evidence="1" id="KW-0547">Nucleotide-binding</keyword>
<name>A0A1F6Y728_9BACT</name>
<dbReference type="GO" id="GO:0018169">
    <property type="term" value="F:ribosomal S6-glutamic acid ligase activity"/>
    <property type="evidence" value="ECO:0007669"/>
    <property type="project" value="TreeGrafter"/>
</dbReference>
<dbReference type="PANTHER" id="PTHR21621">
    <property type="entry name" value="RIBOSOMAL PROTEIN S6 MODIFICATION PROTEIN"/>
    <property type="match status" value="1"/>
</dbReference>
<dbReference type="Proteomes" id="UP000178645">
    <property type="component" value="Unassembled WGS sequence"/>
</dbReference>
<evidence type="ECO:0000313" key="3">
    <source>
        <dbReference type="EMBL" id="OGJ02173.1"/>
    </source>
</evidence>
<dbReference type="InterPro" id="IPR011761">
    <property type="entry name" value="ATP-grasp"/>
</dbReference>
<dbReference type="PROSITE" id="PS50975">
    <property type="entry name" value="ATP_GRASP"/>
    <property type="match status" value="1"/>
</dbReference>
<protein>
    <recommendedName>
        <fullName evidence="2">ATP-grasp domain-containing protein</fullName>
    </recommendedName>
</protein>
<gene>
    <name evidence="3" type="ORF">A3G53_02160</name>
</gene>
<dbReference type="AlphaFoldDB" id="A0A1F6Y728"/>
<comment type="caution">
    <text evidence="3">The sequence shown here is derived from an EMBL/GenBank/DDBJ whole genome shotgun (WGS) entry which is preliminary data.</text>
</comment>
<proteinExistence type="predicted"/>